<sequence>MEMKLELIMLPVSDVDRAKDFYLAAGFRLDVDNAVGENWRAVHLTPPGSEGSIMFGKGITTAPPGSAQGLYLIVPDIEQARSYLVERGVEVSEVFHDSAGVFVHGHDDKGDFTYPAGDSAKQAGPHPDRAAYGSYATFTDPDGNGWVLQEVKTRAPGRSW</sequence>
<protein>
    <recommendedName>
        <fullName evidence="1">VOC domain-containing protein</fullName>
    </recommendedName>
</protein>
<dbReference type="AlphaFoldDB" id="A0A8J3KJX1"/>
<evidence type="ECO:0000313" key="3">
    <source>
        <dbReference type="Proteomes" id="UP000630887"/>
    </source>
</evidence>
<reference evidence="2 3" key="1">
    <citation type="submission" date="2021-01" db="EMBL/GenBank/DDBJ databases">
        <title>Whole genome shotgun sequence of Catellatospora coxensis NBRC 107359.</title>
        <authorList>
            <person name="Komaki H."/>
            <person name="Tamura T."/>
        </authorList>
    </citation>
    <scope>NUCLEOTIDE SEQUENCE [LARGE SCALE GENOMIC DNA]</scope>
    <source>
        <strain evidence="2 3">NBRC 107359</strain>
    </source>
</reference>
<accession>A0A8J3KJX1</accession>
<dbReference type="InterPro" id="IPR029068">
    <property type="entry name" value="Glyas_Bleomycin-R_OHBP_Dase"/>
</dbReference>
<evidence type="ECO:0000259" key="1">
    <source>
        <dbReference type="PROSITE" id="PS51819"/>
    </source>
</evidence>
<dbReference type="EMBL" id="BONI01000004">
    <property type="protein sequence ID" value="GIG03983.1"/>
    <property type="molecule type" value="Genomic_DNA"/>
</dbReference>
<dbReference type="Gene3D" id="3.10.180.10">
    <property type="entry name" value="2,3-Dihydroxybiphenyl 1,2-Dioxygenase, domain 1"/>
    <property type="match status" value="1"/>
</dbReference>
<keyword evidence="3" id="KW-1185">Reference proteome</keyword>
<organism evidence="2 3">
    <name type="scientific">Catellatospora coxensis</name>
    <dbReference type="NCBI Taxonomy" id="310354"/>
    <lineage>
        <taxon>Bacteria</taxon>
        <taxon>Bacillati</taxon>
        <taxon>Actinomycetota</taxon>
        <taxon>Actinomycetes</taxon>
        <taxon>Micromonosporales</taxon>
        <taxon>Micromonosporaceae</taxon>
        <taxon>Catellatospora</taxon>
    </lineage>
</organism>
<feature type="domain" description="VOC" evidence="1">
    <location>
        <begin position="4"/>
        <end position="151"/>
    </location>
</feature>
<name>A0A8J3KJX1_9ACTN</name>
<dbReference type="Proteomes" id="UP000630887">
    <property type="component" value="Unassembled WGS sequence"/>
</dbReference>
<comment type="caution">
    <text evidence="2">The sequence shown here is derived from an EMBL/GenBank/DDBJ whole genome shotgun (WGS) entry which is preliminary data.</text>
</comment>
<dbReference type="InterPro" id="IPR037523">
    <property type="entry name" value="VOC_core"/>
</dbReference>
<dbReference type="SUPFAM" id="SSF54593">
    <property type="entry name" value="Glyoxalase/Bleomycin resistance protein/Dihydroxybiphenyl dioxygenase"/>
    <property type="match status" value="1"/>
</dbReference>
<evidence type="ECO:0000313" key="2">
    <source>
        <dbReference type="EMBL" id="GIG03983.1"/>
    </source>
</evidence>
<proteinExistence type="predicted"/>
<dbReference type="Pfam" id="PF00903">
    <property type="entry name" value="Glyoxalase"/>
    <property type="match status" value="1"/>
</dbReference>
<dbReference type="PANTHER" id="PTHR36437:SF2">
    <property type="entry name" value="GLYOXALASE_BLEOMYCIN RESISTANCE PROTEIN_DIOXYGENASE"/>
    <property type="match status" value="1"/>
</dbReference>
<dbReference type="PROSITE" id="PS51819">
    <property type="entry name" value="VOC"/>
    <property type="match status" value="1"/>
</dbReference>
<dbReference type="InterPro" id="IPR004360">
    <property type="entry name" value="Glyas_Fos-R_dOase_dom"/>
</dbReference>
<gene>
    <name evidence="2" type="ORF">Cco03nite_06830</name>
</gene>
<dbReference type="PANTHER" id="PTHR36437">
    <property type="entry name" value="GLYOXALASE/BLEOMYCIN RESISTANCE PROTEIN/DIOXYGENASE"/>
    <property type="match status" value="1"/>
</dbReference>